<feature type="domain" description="HTH lysR-type" evidence="5">
    <location>
        <begin position="12"/>
        <end position="69"/>
    </location>
</feature>
<evidence type="ECO:0000256" key="1">
    <source>
        <dbReference type="ARBA" id="ARBA00009437"/>
    </source>
</evidence>
<evidence type="ECO:0000256" key="2">
    <source>
        <dbReference type="ARBA" id="ARBA00023015"/>
    </source>
</evidence>
<evidence type="ECO:0000313" key="6">
    <source>
        <dbReference type="EMBL" id="BAO34754.1"/>
    </source>
</evidence>
<sequence>MLTTYDCQEVNMKLHQLQALVASADSGSIRAAARHLGLSQAAVTRALRELEQEQALPLLIRTPTGLGFTPYGKTLLAHARLVLNQLEQAQGEMAALRGRTADLVKAAFTPWLMLTVLPSAVMAFRSKMPAVRLELSESLMANAQSQLREGTMDFAITPLPASSAPQEFHCEPLLEYETAYMVRRGHPLAHSTSLHQLLEQDWVMSYTPESFDALFDEVFLRHGVRLPRQRIIQAHSFGMLQALVEFAEMCTCCPQPIAALPQFASRLQPLALRESCRPVQLNIVTRRNSILSAAAHAFIDTLVRTLRQQARSSRPEDRQIYDRVHLLI</sequence>
<dbReference type="AlphaFoldDB" id="A0AAT9DVQ1"/>
<dbReference type="SUPFAM" id="SSF46785">
    <property type="entry name" value="Winged helix' DNA-binding domain"/>
    <property type="match status" value="1"/>
</dbReference>
<organism evidence="6">
    <name type="scientific">Serratia marcescens SM39</name>
    <dbReference type="NCBI Taxonomy" id="1334564"/>
    <lineage>
        <taxon>Bacteria</taxon>
        <taxon>Pseudomonadati</taxon>
        <taxon>Pseudomonadota</taxon>
        <taxon>Gammaproteobacteria</taxon>
        <taxon>Enterobacterales</taxon>
        <taxon>Yersiniaceae</taxon>
        <taxon>Serratia</taxon>
    </lineage>
</organism>
<dbReference type="InterPro" id="IPR036390">
    <property type="entry name" value="WH_DNA-bd_sf"/>
</dbReference>
<keyword evidence="2" id="KW-0805">Transcription regulation</keyword>
<dbReference type="InterPro" id="IPR000847">
    <property type="entry name" value="LysR_HTH_N"/>
</dbReference>
<proteinExistence type="inferred from homology"/>
<reference evidence="6" key="1">
    <citation type="journal article" date="2014" name="Genome Biol. Evol.">
        <title>Genome evolution and plasticity of Serratia marcescens, an important multidrug-resistant nosocomial pathogen.</title>
        <authorList>
            <person name="Iguchi A."/>
            <person name="Nagaya Y."/>
            <person name="Pradel E."/>
            <person name="Ooka T."/>
            <person name="Ogura Y."/>
            <person name="Katsura K."/>
            <person name="Kurokawa K."/>
            <person name="Oshima K."/>
            <person name="Hattori M."/>
            <person name="Parkhill J."/>
            <person name="Sebaihia M."/>
            <person name="Coulthurst S.J."/>
            <person name="Gotoh N."/>
            <person name="Thomson N.R."/>
            <person name="Ewbank J.J."/>
            <person name="Hayashi T."/>
        </authorList>
    </citation>
    <scope>NUCLEOTIDE SEQUENCE</scope>
    <source>
        <strain evidence="6">SM39</strain>
    </source>
</reference>
<evidence type="ECO:0000256" key="4">
    <source>
        <dbReference type="ARBA" id="ARBA00023163"/>
    </source>
</evidence>
<dbReference type="PANTHER" id="PTHR30419:SF30">
    <property type="entry name" value="LYSR FAMILY TRANSCRIPTIONAL REGULATOR"/>
    <property type="match status" value="1"/>
</dbReference>
<gene>
    <name evidence="6" type="ORF">SM39_2765</name>
</gene>
<name>A0AAT9DVQ1_SERMA</name>
<dbReference type="InterPro" id="IPR005119">
    <property type="entry name" value="LysR_subst-bd"/>
</dbReference>
<dbReference type="Gene3D" id="3.40.190.290">
    <property type="match status" value="1"/>
</dbReference>
<protein>
    <submittedName>
        <fullName evidence="6">LysR-family transcriptional regulator</fullName>
    </submittedName>
</protein>
<dbReference type="Pfam" id="PF03466">
    <property type="entry name" value="LysR_substrate"/>
    <property type="match status" value="1"/>
</dbReference>
<accession>A0AAT9DVQ1</accession>
<dbReference type="SUPFAM" id="SSF53850">
    <property type="entry name" value="Periplasmic binding protein-like II"/>
    <property type="match status" value="1"/>
</dbReference>
<dbReference type="EMBL" id="AP013063">
    <property type="protein sequence ID" value="BAO34754.1"/>
    <property type="molecule type" value="Genomic_DNA"/>
</dbReference>
<dbReference type="PANTHER" id="PTHR30419">
    <property type="entry name" value="HTH-TYPE TRANSCRIPTIONAL REGULATOR YBHD"/>
    <property type="match status" value="1"/>
</dbReference>
<evidence type="ECO:0000259" key="5">
    <source>
        <dbReference type="PROSITE" id="PS50931"/>
    </source>
</evidence>
<dbReference type="PROSITE" id="PS50931">
    <property type="entry name" value="HTH_LYSR"/>
    <property type="match status" value="1"/>
</dbReference>
<dbReference type="InterPro" id="IPR036388">
    <property type="entry name" value="WH-like_DNA-bd_sf"/>
</dbReference>
<dbReference type="GO" id="GO:0005829">
    <property type="term" value="C:cytosol"/>
    <property type="evidence" value="ECO:0007669"/>
    <property type="project" value="TreeGrafter"/>
</dbReference>
<keyword evidence="4" id="KW-0804">Transcription</keyword>
<dbReference type="Pfam" id="PF00126">
    <property type="entry name" value="HTH_1"/>
    <property type="match status" value="1"/>
</dbReference>
<dbReference type="GO" id="GO:0003677">
    <property type="term" value="F:DNA binding"/>
    <property type="evidence" value="ECO:0007669"/>
    <property type="project" value="UniProtKB-KW"/>
</dbReference>
<dbReference type="GO" id="GO:0003700">
    <property type="term" value="F:DNA-binding transcription factor activity"/>
    <property type="evidence" value="ECO:0007669"/>
    <property type="project" value="InterPro"/>
</dbReference>
<comment type="similarity">
    <text evidence="1">Belongs to the LysR transcriptional regulatory family.</text>
</comment>
<keyword evidence="3" id="KW-0238">DNA-binding</keyword>
<evidence type="ECO:0000256" key="3">
    <source>
        <dbReference type="ARBA" id="ARBA00023125"/>
    </source>
</evidence>
<dbReference type="KEGG" id="smar:SM39_2765"/>
<dbReference type="InterPro" id="IPR050950">
    <property type="entry name" value="HTH-type_LysR_regulators"/>
</dbReference>
<dbReference type="Gene3D" id="1.10.10.10">
    <property type="entry name" value="Winged helix-like DNA-binding domain superfamily/Winged helix DNA-binding domain"/>
    <property type="match status" value="1"/>
</dbReference>